<evidence type="ECO:0000313" key="2">
    <source>
        <dbReference type="Proteomes" id="UP001178507"/>
    </source>
</evidence>
<gene>
    <name evidence="1" type="ORF">EVOR1521_LOCUS18773</name>
</gene>
<dbReference type="Proteomes" id="UP001178507">
    <property type="component" value="Unassembled WGS sequence"/>
</dbReference>
<organism evidence="1 2">
    <name type="scientific">Effrenium voratum</name>
    <dbReference type="NCBI Taxonomy" id="2562239"/>
    <lineage>
        <taxon>Eukaryota</taxon>
        <taxon>Sar</taxon>
        <taxon>Alveolata</taxon>
        <taxon>Dinophyceae</taxon>
        <taxon>Suessiales</taxon>
        <taxon>Symbiodiniaceae</taxon>
        <taxon>Effrenium</taxon>
    </lineage>
</organism>
<dbReference type="AlphaFoldDB" id="A0AA36IWG2"/>
<dbReference type="EMBL" id="CAUJNA010002724">
    <property type="protein sequence ID" value="CAJ1394029.1"/>
    <property type="molecule type" value="Genomic_DNA"/>
</dbReference>
<proteinExistence type="predicted"/>
<keyword evidence="2" id="KW-1185">Reference proteome</keyword>
<name>A0AA36IWG2_9DINO</name>
<accession>A0AA36IWG2</accession>
<dbReference type="Gene3D" id="3.90.70.10">
    <property type="entry name" value="Cysteine proteinases"/>
    <property type="match status" value="1"/>
</dbReference>
<dbReference type="InterPro" id="IPR038765">
    <property type="entry name" value="Papain-like_cys_pep_sf"/>
</dbReference>
<protein>
    <submittedName>
        <fullName evidence="1">Uncharacterized protein</fullName>
    </submittedName>
</protein>
<sequence>MLRVLMDDPMSIFWMSFDDVKEYFAQVEICRVHRGWQEVRQKAWLPSGVGAGEAFDLLLEEKSNVDIAFWQERHSTREGALGATCMNVDVGLAILRRRGEAQGYAIYDLVDSAPRSFDDCVSLEVILEGGCQYRVVPICLGLLTETPRQGVLAVHSVKPVRLQKVSSSWREAGTRS</sequence>
<dbReference type="SUPFAM" id="SSF54001">
    <property type="entry name" value="Cysteine proteinases"/>
    <property type="match status" value="1"/>
</dbReference>
<reference evidence="1" key="1">
    <citation type="submission" date="2023-08" db="EMBL/GenBank/DDBJ databases">
        <authorList>
            <person name="Chen Y."/>
            <person name="Shah S."/>
            <person name="Dougan E. K."/>
            <person name="Thang M."/>
            <person name="Chan C."/>
        </authorList>
    </citation>
    <scope>NUCLEOTIDE SEQUENCE</scope>
</reference>
<comment type="caution">
    <text evidence="1">The sequence shown here is derived from an EMBL/GenBank/DDBJ whole genome shotgun (WGS) entry which is preliminary data.</text>
</comment>
<evidence type="ECO:0000313" key="1">
    <source>
        <dbReference type="EMBL" id="CAJ1394029.1"/>
    </source>
</evidence>